<protein>
    <submittedName>
        <fullName evidence="1">Uncharacterized protein</fullName>
    </submittedName>
</protein>
<accession>A0ABQ5KV51</accession>
<dbReference type="Proteomes" id="UP001057375">
    <property type="component" value="Unassembled WGS sequence"/>
</dbReference>
<dbReference type="EMBL" id="BQXS01011185">
    <property type="protein sequence ID" value="GKT36297.1"/>
    <property type="molecule type" value="Genomic_DNA"/>
</dbReference>
<reference evidence="1" key="1">
    <citation type="submission" date="2022-03" db="EMBL/GenBank/DDBJ databases">
        <title>Draft genome sequence of Aduncisulcus paluster, a free-living microaerophilic Fornicata.</title>
        <authorList>
            <person name="Yuyama I."/>
            <person name="Kume K."/>
            <person name="Tamura T."/>
            <person name="Inagaki Y."/>
            <person name="Hashimoto T."/>
        </authorList>
    </citation>
    <scope>NUCLEOTIDE SEQUENCE</scope>
    <source>
        <strain evidence="1">NY0171</strain>
    </source>
</reference>
<comment type="caution">
    <text evidence="1">The sequence shown here is derived from an EMBL/GenBank/DDBJ whole genome shotgun (WGS) entry which is preliminary data.</text>
</comment>
<evidence type="ECO:0000313" key="1">
    <source>
        <dbReference type="EMBL" id="GKT36297.1"/>
    </source>
</evidence>
<name>A0ABQ5KV51_9EUKA</name>
<organism evidence="1 2">
    <name type="scientific">Aduncisulcus paluster</name>
    <dbReference type="NCBI Taxonomy" id="2918883"/>
    <lineage>
        <taxon>Eukaryota</taxon>
        <taxon>Metamonada</taxon>
        <taxon>Carpediemonas-like organisms</taxon>
        <taxon>Aduncisulcus</taxon>
    </lineage>
</organism>
<gene>
    <name evidence="1" type="ORF">ADUPG1_009290</name>
</gene>
<proteinExistence type="predicted"/>
<evidence type="ECO:0000313" key="2">
    <source>
        <dbReference type="Proteomes" id="UP001057375"/>
    </source>
</evidence>
<keyword evidence="2" id="KW-1185">Reference proteome</keyword>
<sequence>MTKNSTTFITAGKGPEPPFLKELSTESWAAFVRDFKHYASLGGVGGGWAQAYNHRGTKQWPELVDAVVLTLISDLSKVKDFKNKVARKQAY</sequence>